<keyword evidence="1" id="KW-0732">Signal</keyword>
<dbReference type="AlphaFoldDB" id="A0A3S9VTD2"/>
<keyword evidence="3" id="KW-1185">Reference proteome</keyword>
<dbReference type="Proteomes" id="UP000270673">
    <property type="component" value="Chromosome"/>
</dbReference>
<gene>
    <name evidence="2" type="ORF">D8S85_09440</name>
</gene>
<dbReference type="EMBL" id="CP032819">
    <property type="protein sequence ID" value="AZS29749.1"/>
    <property type="molecule type" value="Genomic_DNA"/>
</dbReference>
<reference evidence="2 3" key="1">
    <citation type="submission" date="2018-10" db="EMBL/GenBank/DDBJ databases">
        <title>Butyricimonas faecalis sp. nov., isolated from human faeces and emended description of the genus Butyricimonas.</title>
        <authorList>
            <person name="Le Roy T."/>
            <person name="Van der Smissen P."/>
            <person name="Paquot A."/>
            <person name="Delzenne N."/>
            <person name="Muccioli G."/>
            <person name="Collet J.-F."/>
            <person name="Cani P.D."/>
        </authorList>
    </citation>
    <scope>NUCLEOTIDE SEQUENCE [LARGE SCALE GENOMIC DNA]</scope>
    <source>
        <strain evidence="2 3">H184</strain>
    </source>
</reference>
<dbReference type="OrthoDB" id="636744at2"/>
<dbReference type="KEGG" id="buy:D8S85_09440"/>
<dbReference type="RefSeq" id="WP_106480486.1">
    <property type="nucleotide sequence ID" value="NZ_CP032819.1"/>
</dbReference>
<organism evidence="2 3">
    <name type="scientific">Butyricimonas faecalis</name>
    <dbReference type="NCBI Taxonomy" id="2093856"/>
    <lineage>
        <taxon>Bacteria</taxon>
        <taxon>Pseudomonadati</taxon>
        <taxon>Bacteroidota</taxon>
        <taxon>Bacteroidia</taxon>
        <taxon>Bacteroidales</taxon>
        <taxon>Odoribacteraceae</taxon>
        <taxon>Butyricimonas</taxon>
    </lineage>
</organism>
<feature type="chain" id="PRO_5018974339" evidence="1">
    <location>
        <begin position="23"/>
        <end position="310"/>
    </location>
</feature>
<accession>A0A3S9VTD2</accession>
<evidence type="ECO:0000256" key="1">
    <source>
        <dbReference type="SAM" id="SignalP"/>
    </source>
</evidence>
<evidence type="ECO:0000313" key="3">
    <source>
        <dbReference type="Proteomes" id="UP000270673"/>
    </source>
</evidence>
<name>A0A3S9VTD2_9BACT</name>
<evidence type="ECO:0000313" key="2">
    <source>
        <dbReference type="EMBL" id="AZS29749.1"/>
    </source>
</evidence>
<feature type="signal peptide" evidence="1">
    <location>
        <begin position="1"/>
        <end position="22"/>
    </location>
</feature>
<sequence length="310" mass="36524">MKNMIKMYYWGLICCFLSFCWACTDDSEDVNSTDLDIDWFVVEDSENPIDHLIYTVYEKYGVPIYYDDTIGKRDRGEYNMSGEKIIFYKVLQPEYTISSHTSTLTIKKVDKANKETLKDIVEILRDEVLLLLPEKFFPLSFYVVDELKESGTESSFYKGLETTILGNVVSLASMSEEERVKYSTDVLARLWAAGLMKFHEREINEFFRITNEIFGANIYDKDLTTTTIPHKESNPEDAGMLYYHTTYLEDWDWWTVKTPTQEEDLRSFLIEIINGDQEVFLDKYKDCRYVLAKYNYLRELMNKILIGNKF</sequence>
<proteinExistence type="predicted"/>
<protein>
    <submittedName>
        <fullName evidence="2">Uncharacterized protein</fullName>
    </submittedName>
</protein>